<evidence type="ECO:0000256" key="2">
    <source>
        <dbReference type="ARBA" id="ARBA00022670"/>
    </source>
</evidence>
<organism evidence="10 11">
    <name type="scientific">Saccharopolyspora oryzae</name>
    <dbReference type="NCBI Taxonomy" id="2997343"/>
    <lineage>
        <taxon>Bacteria</taxon>
        <taxon>Bacillati</taxon>
        <taxon>Actinomycetota</taxon>
        <taxon>Actinomycetes</taxon>
        <taxon>Pseudonocardiales</taxon>
        <taxon>Pseudonocardiaceae</taxon>
        <taxon>Saccharopolyspora</taxon>
    </lineage>
</organism>
<dbReference type="InterPro" id="IPR000209">
    <property type="entry name" value="Peptidase_S8/S53_dom"/>
</dbReference>
<dbReference type="PANTHER" id="PTHR43806:SF11">
    <property type="entry name" value="CEREVISIN-RELATED"/>
    <property type="match status" value="1"/>
</dbReference>
<keyword evidence="11" id="KW-1185">Reference proteome</keyword>
<evidence type="ECO:0000256" key="3">
    <source>
        <dbReference type="ARBA" id="ARBA00022801"/>
    </source>
</evidence>
<dbReference type="InterPro" id="IPR022398">
    <property type="entry name" value="Peptidase_S8_His-AS"/>
</dbReference>
<comment type="similarity">
    <text evidence="1 5 6">Belongs to the peptidase S8 family.</text>
</comment>
<dbReference type="Gene3D" id="3.40.50.200">
    <property type="entry name" value="Peptidase S8/S53 domain"/>
    <property type="match status" value="1"/>
</dbReference>
<dbReference type="SUPFAM" id="SSF52743">
    <property type="entry name" value="Subtilisin-like"/>
    <property type="match status" value="1"/>
</dbReference>
<evidence type="ECO:0000256" key="1">
    <source>
        <dbReference type="ARBA" id="ARBA00011073"/>
    </source>
</evidence>
<dbReference type="PROSITE" id="PS51892">
    <property type="entry name" value="SUBTILASE"/>
    <property type="match status" value="1"/>
</dbReference>
<feature type="domain" description="Peptidase S8/S53" evidence="8">
    <location>
        <begin position="146"/>
        <end position="363"/>
    </location>
</feature>
<dbReference type="InterPro" id="IPR023827">
    <property type="entry name" value="Peptidase_S8_Asp-AS"/>
</dbReference>
<dbReference type="InterPro" id="IPR050131">
    <property type="entry name" value="Peptidase_S8_subtilisin-like"/>
</dbReference>
<feature type="chain" id="PRO_5045603877" evidence="7">
    <location>
        <begin position="27"/>
        <end position="391"/>
    </location>
</feature>
<sequence length="391" mass="39627">MRKLLYGTGAGVAAAALVFAGTPAGAQPQIELAPLFLHPQAKVASADDSDVYIVNLKDDIAAQGVAEELGVQPRHVYNATLNGFSAKLSPEQLDKVRASSKVENISQSYRIQVEPAKQQAVESWGLDRLDQPALPLDDNYAPKGTGEGVTAYIIDTGIDPSHPDFGGRAEVGFDATGGDGTDKHGHGTHVAGTIGSETYGVAKAAKLVGVRVLGDDGSGTTEQVVGGIDWVAQNHNGPSVANMSLGGPKDPALDEAATKLVDSGVFLAVAAGNESQDAENTSPASAEGVFTTAASDKNDGSAEFTNFGATVEGYAPGVDIVSTVPGGGTETMSGTSMASPHVAGVGALFLQANPDAAPADVVKGLQGQASKGVIQNAPSGTITDLLQIGDL</sequence>
<evidence type="ECO:0000313" key="10">
    <source>
        <dbReference type="EMBL" id="MDA3629216.1"/>
    </source>
</evidence>
<keyword evidence="2 5" id="KW-0645">Protease</keyword>
<name>A0ABT4V5H6_9PSEU</name>
<gene>
    <name evidence="10" type="ORF">OU415_27560</name>
</gene>
<dbReference type="Proteomes" id="UP001210380">
    <property type="component" value="Unassembled WGS sequence"/>
</dbReference>
<dbReference type="Gene3D" id="3.30.70.80">
    <property type="entry name" value="Peptidase S8 propeptide/proteinase inhibitor I9"/>
    <property type="match status" value="1"/>
</dbReference>
<feature type="domain" description="Inhibitor I9" evidence="9">
    <location>
        <begin position="68"/>
        <end position="112"/>
    </location>
</feature>
<feature type="active site" description="Charge relay system" evidence="5">
    <location>
        <position position="186"/>
    </location>
</feature>
<dbReference type="PROSITE" id="PS00137">
    <property type="entry name" value="SUBTILASE_HIS"/>
    <property type="match status" value="1"/>
</dbReference>
<dbReference type="InterPro" id="IPR036852">
    <property type="entry name" value="Peptidase_S8/S53_dom_sf"/>
</dbReference>
<keyword evidence="7" id="KW-0732">Signal</keyword>
<dbReference type="InterPro" id="IPR010259">
    <property type="entry name" value="S8pro/Inhibitor_I9"/>
</dbReference>
<dbReference type="PANTHER" id="PTHR43806">
    <property type="entry name" value="PEPTIDASE S8"/>
    <property type="match status" value="1"/>
</dbReference>
<dbReference type="RefSeq" id="WP_270952199.1">
    <property type="nucleotide sequence ID" value="NZ_JAQGLA010000062.1"/>
</dbReference>
<keyword evidence="4 5" id="KW-0720">Serine protease</keyword>
<dbReference type="InterPro" id="IPR037045">
    <property type="entry name" value="S8pro/Inhibitor_I9_sf"/>
</dbReference>
<dbReference type="InterPro" id="IPR023828">
    <property type="entry name" value="Peptidase_S8_Ser-AS"/>
</dbReference>
<evidence type="ECO:0000256" key="6">
    <source>
        <dbReference type="RuleBase" id="RU003355"/>
    </source>
</evidence>
<dbReference type="InterPro" id="IPR015500">
    <property type="entry name" value="Peptidase_S8_subtilisin-rel"/>
</dbReference>
<evidence type="ECO:0000259" key="8">
    <source>
        <dbReference type="Pfam" id="PF00082"/>
    </source>
</evidence>
<reference evidence="10 11" key="1">
    <citation type="submission" date="2022-11" db="EMBL/GenBank/DDBJ databases">
        <title>Draft genome sequence of Saccharopolyspora sp. WRP15-2 isolated from rhizosphere soils of wild rice in Thailand.</title>
        <authorList>
            <person name="Duangmal K."/>
            <person name="Kammanee S."/>
            <person name="Muangham S."/>
        </authorList>
    </citation>
    <scope>NUCLEOTIDE SEQUENCE [LARGE SCALE GENOMIC DNA]</scope>
    <source>
        <strain evidence="10 11">WRP15-2</strain>
    </source>
</reference>
<dbReference type="CDD" id="cd04077">
    <property type="entry name" value="Peptidases_S8_PCSK9_ProteinaseK_like"/>
    <property type="match status" value="1"/>
</dbReference>
<feature type="active site" description="Charge relay system" evidence="5">
    <location>
        <position position="336"/>
    </location>
</feature>
<dbReference type="PRINTS" id="PR00723">
    <property type="entry name" value="SUBTILISIN"/>
</dbReference>
<feature type="active site" description="Charge relay system" evidence="5">
    <location>
        <position position="155"/>
    </location>
</feature>
<dbReference type="Pfam" id="PF00082">
    <property type="entry name" value="Peptidase_S8"/>
    <property type="match status" value="1"/>
</dbReference>
<feature type="signal peptide" evidence="7">
    <location>
        <begin position="1"/>
        <end position="26"/>
    </location>
</feature>
<evidence type="ECO:0000256" key="7">
    <source>
        <dbReference type="SAM" id="SignalP"/>
    </source>
</evidence>
<evidence type="ECO:0000313" key="11">
    <source>
        <dbReference type="Proteomes" id="UP001210380"/>
    </source>
</evidence>
<dbReference type="PROSITE" id="PS00136">
    <property type="entry name" value="SUBTILASE_ASP"/>
    <property type="match status" value="1"/>
</dbReference>
<evidence type="ECO:0000259" key="9">
    <source>
        <dbReference type="Pfam" id="PF05922"/>
    </source>
</evidence>
<evidence type="ECO:0000256" key="4">
    <source>
        <dbReference type="ARBA" id="ARBA00022825"/>
    </source>
</evidence>
<keyword evidence="3 5" id="KW-0378">Hydrolase</keyword>
<dbReference type="Pfam" id="PF05922">
    <property type="entry name" value="Inhibitor_I9"/>
    <property type="match status" value="1"/>
</dbReference>
<protein>
    <submittedName>
        <fullName evidence="10">S8 family peptidase</fullName>
    </submittedName>
</protein>
<proteinExistence type="inferred from homology"/>
<evidence type="ECO:0000256" key="5">
    <source>
        <dbReference type="PROSITE-ProRule" id="PRU01240"/>
    </source>
</evidence>
<accession>A0ABT4V5H6</accession>
<dbReference type="InterPro" id="IPR034193">
    <property type="entry name" value="PCSK9_ProteinaseK-like"/>
</dbReference>
<dbReference type="EMBL" id="JAQGLA010000062">
    <property type="protein sequence ID" value="MDA3629216.1"/>
    <property type="molecule type" value="Genomic_DNA"/>
</dbReference>
<dbReference type="SUPFAM" id="SSF54897">
    <property type="entry name" value="Protease propeptides/inhibitors"/>
    <property type="match status" value="1"/>
</dbReference>
<comment type="caution">
    <text evidence="10">The sequence shown here is derived from an EMBL/GenBank/DDBJ whole genome shotgun (WGS) entry which is preliminary data.</text>
</comment>
<dbReference type="PROSITE" id="PS00138">
    <property type="entry name" value="SUBTILASE_SER"/>
    <property type="match status" value="1"/>
</dbReference>